<keyword evidence="2" id="KW-1133">Transmembrane helix</keyword>
<dbReference type="AlphaFoldDB" id="A0A7R9H2R8"/>
<gene>
    <name evidence="3" type="ORF">TCEB3V08_LOCUS8182</name>
</gene>
<feature type="compositionally biased region" description="Low complexity" evidence="1">
    <location>
        <begin position="70"/>
        <end position="98"/>
    </location>
</feature>
<sequence>MTEEQIELKRKRIRERYYKYKEEKKRKPISELSSRELKDKRNNDNMFKSPRRPSNPNSTPPRMSTRRSPARSSKSPARTSKSPARTSKSPTRTSKSPARTSKSPGRISKKSSKEDITSSSSNSQTTKMELTPSTKKKSTRSPTRKANSVAEPVVSVKKVSVTSKPLGTTVSRTTVLETKKSVRSFETADEPHVSATKDSKTYITGREQRPLLSEDFKLSFLGRQPHLLVPSREHTWRKPTIISTHEDSTEMTYTFSGNSGSSLSTETPLKSAGSRDRFSQQREDSPFVSIARRSIRGDSPFLVADRGSTRSDSPSVSTAGKSVREDSPAVTLLRRETRDSVLREFKLNSHSTPIREITPLPTQIYSPKFKLYDYKPIVEFGGWFGALAFMFILPLSVLALHLHCNKCYLDRAASRTGKLEFVTGELCSLIGTSHSPHKVSSLPNFISSSCCCQLNVHHVLLTVQVTYSSPMSSLGLTDSFEKLPDQITYPYTEPYDLQKHVFSSSHF</sequence>
<feature type="region of interest" description="Disordered" evidence="1">
    <location>
        <begin position="301"/>
        <end position="329"/>
    </location>
</feature>
<evidence type="ECO:0000256" key="2">
    <source>
        <dbReference type="SAM" id="Phobius"/>
    </source>
</evidence>
<proteinExistence type="predicted"/>
<feature type="region of interest" description="Disordered" evidence="1">
    <location>
        <begin position="252"/>
        <end position="285"/>
    </location>
</feature>
<feature type="compositionally biased region" description="Polar residues" evidence="1">
    <location>
        <begin position="252"/>
        <end position="268"/>
    </location>
</feature>
<dbReference type="EMBL" id="OC319588">
    <property type="protein sequence ID" value="CAD7405818.1"/>
    <property type="molecule type" value="Genomic_DNA"/>
</dbReference>
<keyword evidence="2" id="KW-0812">Transmembrane</keyword>
<feature type="compositionally biased region" description="Low complexity" evidence="1">
    <location>
        <begin position="52"/>
        <end position="63"/>
    </location>
</feature>
<protein>
    <submittedName>
        <fullName evidence="3">Uncharacterized protein</fullName>
    </submittedName>
</protein>
<reference evidence="3" key="1">
    <citation type="submission" date="2020-11" db="EMBL/GenBank/DDBJ databases">
        <authorList>
            <person name="Tran Van P."/>
        </authorList>
    </citation>
    <scope>NUCLEOTIDE SEQUENCE</scope>
</reference>
<evidence type="ECO:0000256" key="1">
    <source>
        <dbReference type="SAM" id="MobiDB-lite"/>
    </source>
</evidence>
<feature type="compositionally biased region" description="Basic and acidic residues" evidence="1">
    <location>
        <begin position="273"/>
        <end position="285"/>
    </location>
</feature>
<name>A0A7R9H2R8_TIMCR</name>
<evidence type="ECO:0000313" key="3">
    <source>
        <dbReference type="EMBL" id="CAD7405818.1"/>
    </source>
</evidence>
<keyword evidence="2" id="KW-0472">Membrane</keyword>
<feature type="region of interest" description="Disordered" evidence="1">
    <location>
        <begin position="19"/>
        <end position="153"/>
    </location>
</feature>
<feature type="compositionally biased region" description="Basic residues" evidence="1">
    <location>
        <begin position="134"/>
        <end position="143"/>
    </location>
</feature>
<accession>A0A7R9H2R8</accession>
<feature type="transmembrane region" description="Helical" evidence="2">
    <location>
        <begin position="380"/>
        <end position="402"/>
    </location>
</feature>
<feature type="compositionally biased region" description="Basic and acidic residues" evidence="1">
    <location>
        <begin position="19"/>
        <end position="43"/>
    </location>
</feature>
<organism evidence="3">
    <name type="scientific">Timema cristinae</name>
    <name type="common">Walking stick</name>
    <dbReference type="NCBI Taxonomy" id="61476"/>
    <lineage>
        <taxon>Eukaryota</taxon>
        <taxon>Metazoa</taxon>
        <taxon>Ecdysozoa</taxon>
        <taxon>Arthropoda</taxon>
        <taxon>Hexapoda</taxon>
        <taxon>Insecta</taxon>
        <taxon>Pterygota</taxon>
        <taxon>Neoptera</taxon>
        <taxon>Polyneoptera</taxon>
        <taxon>Phasmatodea</taxon>
        <taxon>Timematodea</taxon>
        <taxon>Timematoidea</taxon>
        <taxon>Timematidae</taxon>
        <taxon>Timema</taxon>
    </lineage>
</organism>
<feature type="compositionally biased region" description="Polar residues" evidence="1">
    <location>
        <begin position="310"/>
        <end position="320"/>
    </location>
</feature>